<evidence type="ECO:0000313" key="5">
    <source>
        <dbReference type="EMBL" id="KAF0983023.1"/>
    </source>
</evidence>
<dbReference type="SUPFAM" id="SSF117281">
    <property type="entry name" value="Kelch motif"/>
    <property type="match status" value="1"/>
</dbReference>
<feature type="repeat" description="RCC1" evidence="3">
    <location>
        <begin position="398"/>
        <end position="447"/>
    </location>
</feature>
<evidence type="ECO:0000256" key="3">
    <source>
        <dbReference type="PROSITE-ProRule" id="PRU00235"/>
    </source>
</evidence>
<dbReference type="InterPro" id="IPR009091">
    <property type="entry name" value="RCC1/BLIP-II"/>
</dbReference>
<dbReference type="InterPro" id="IPR000408">
    <property type="entry name" value="Reg_chr_condens"/>
</dbReference>
<proteinExistence type="predicted"/>
<dbReference type="InterPro" id="IPR015915">
    <property type="entry name" value="Kelch-typ_b-propeller"/>
</dbReference>
<evidence type="ECO:0000313" key="6">
    <source>
        <dbReference type="Proteomes" id="UP000444721"/>
    </source>
</evidence>
<feature type="repeat" description="RCC1" evidence="3">
    <location>
        <begin position="448"/>
        <end position="499"/>
    </location>
</feature>
<feature type="domain" description="RCC1-like" evidence="4">
    <location>
        <begin position="263"/>
        <end position="509"/>
    </location>
</feature>
<keyword evidence="1" id="KW-0344">Guanine-nucleotide releasing factor</keyword>
<dbReference type="GO" id="GO:0005737">
    <property type="term" value="C:cytoplasm"/>
    <property type="evidence" value="ECO:0007669"/>
    <property type="project" value="TreeGrafter"/>
</dbReference>
<dbReference type="EMBL" id="VFQX01000007">
    <property type="protein sequence ID" value="KAF0983023.1"/>
    <property type="molecule type" value="Genomic_DNA"/>
</dbReference>
<keyword evidence="6" id="KW-1185">Reference proteome</keyword>
<name>A0A6A5BY32_NAEFO</name>
<protein>
    <recommendedName>
        <fullName evidence="4">RCC1-like domain-containing protein</fullName>
    </recommendedName>
</protein>
<dbReference type="PROSITE" id="PS50012">
    <property type="entry name" value="RCC1_3"/>
    <property type="match status" value="5"/>
</dbReference>
<sequence>MHNNGADITNEQINDLRHKIQKRDNFFAIKDEIIRQKEKVLGDGLVRRLMETADCLQFAGDYLSETLVDREQYESLLQGKKTQLDAMRLAVIDADNMADIIHNSAQYINNEVINFVRSHTKSFHGVEYYGETTENTTLTNPMNSRTIEGAFPKYENQQLVRLIRNRISVGQSHVLYLLPNGKLYSTGYNTTSSLGRTMGMATGLLHYLYPVEGLENRTILQFHTVNTSSIVLTDDGVYVFGYNGAGQLGNGRKFDVSVATKLPGFAGAKIAQVAAGYSTSYAIDVNGKVWIWGSNSNGALGDRTGGDKARPFPMFYNGTFYGKKASRVCGGDTYSVVLSTDRDVFTFGSNMYGELGISSLITKTIEPLRIPLVGVLFNDTVTDISCGFRHVLALLSSGKVVGWGSNNHYQLGDGTTTNAFQPKLISIPCNVSMITAGYETSFAVCSNSTIYTWGFNSYGEAGIGNTVAVTRPTLVSSFSSGKVMELVSAQTQTYVLTSEDKLFGAGGGTQTMYFNTTLTNKFSIMSNYLNHTIPWQLRKMPYFEAAGKVYALVSWSLPPSRPGNGFNMYYRNKNESEASWKIIEYDPANKKGFPASIHNSHFLKYDEYIYFFGGFVNDSVSDKIFRAAYADVETWEILDQRLPYGVAGGMSFVVGNYFYIFGGIISMYDERTGDYRQNVTRTIIRAPVSNLTDWSVWELRYLPTPLHSASIGVVGDYIYLFGGCQELYTCNYNIYRALLSDVGTWMVTYGILPHYYANGVLVQTLEHLYLFGGFSSPTDLVGVFISKARKTDPVGSWNALNDKLPYALPISGGFDNGTQVVFAGYDFRPSNTLNPSVQNFNVITLVDFIKEN</sequence>
<comment type="caution">
    <text evidence="5">The sequence shown here is derived from an EMBL/GenBank/DDBJ whole genome shotgun (WGS) entry which is preliminary data.</text>
</comment>
<dbReference type="OrthoDB" id="10256179at2759"/>
<dbReference type="SUPFAM" id="SSF50985">
    <property type="entry name" value="RCC1/BLIP-II"/>
    <property type="match status" value="1"/>
</dbReference>
<feature type="repeat" description="RCC1" evidence="3">
    <location>
        <begin position="342"/>
        <end position="397"/>
    </location>
</feature>
<dbReference type="Gene3D" id="2.130.10.30">
    <property type="entry name" value="Regulator of chromosome condensation 1/beta-lactamase-inhibitor protein II"/>
    <property type="match status" value="2"/>
</dbReference>
<feature type="repeat" description="RCC1" evidence="3">
    <location>
        <begin position="235"/>
        <end position="286"/>
    </location>
</feature>
<dbReference type="PRINTS" id="PR00633">
    <property type="entry name" value="RCCNDNSATION"/>
</dbReference>
<evidence type="ECO:0000256" key="2">
    <source>
        <dbReference type="ARBA" id="ARBA00022737"/>
    </source>
</evidence>
<evidence type="ECO:0000259" key="4">
    <source>
        <dbReference type="Pfam" id="PF25390"/>
    </source>
</evidence>
<dbReference type="GeneID" id="68118216"/>
<gene>
    <name evidence="5" type="ORF">FDP41_011001</name>
</gene>
<dbReference type="VEuPathDB" id="AmoebaDB:FDP41_011001"/>
<dbReference type="Gene3D" id="2.120.10.80">
    <property type="entry name" value="Kelch-type beta propeller"/>
    <property type="match status" value="1"/>
</dbReference>
<accession>A0A6A5BY32</accession>
<dbReference type="PANTHER" id="PTHR45982">
    <property type="entry name" value="REGULATOR OF CHROMOSOME CONDENSATION"/>
    <property type="match status" value="1"/>
</dbReference>
<keyword evidence="2" id="KW-0677">Repeat</keyword>
<dbReference type="InterPro" id="IPR058923">
    <property type="entry name" value="RCC1-like_dom"/>
</dbReference>
<dbReference type="VEuPathDB" id="AmoebaDB:NF0010240"/>
<reference evidence="5 6" key="1">
    <citation type="journal article" date="2019" name="Sci. Rep.">
        <title>Nanopore sequencing improves the draft genome of the human pathogenic amoeba Naegleria fowleri.</title>
        <authorList>
            <person name="Liechti N."/>
            <person name="Schurch N."/>
            <person name="Bruggmann R."/>
            <person name="Wittwer M."/>
        </authorList>
    </citation>
    <scope>NUCLEOTIDE SEQUENCE [LARGE SCALE GENOMIC DNA]</scope>
    <source>
        <strain evidence="5 6">ATCC 30894</strain>
    </source>
</reference>
<dbReference type="AlphaFoldDB" id="A0A6A5BY32"/>
<dbReference type="VEuPathDB" id="AmoebaDB:NfTy_016310"/>
<organism evidence="5 6">
    <name type="scientific">Naegleria fowleri</name>
    <name type="common">Brain eating amoeba</name>
    <dbReference type="NCBI Taxonomy" id="5763"/>
    <lineage>
        <taxon>Eukaryota</taxon>
        <taxon>Discoba</taxon>
        <taxon>Heterolobosea</taxon>
        <taxon>Tetramitia</taxon>
        <taxon>Eutetramitia</taxon>
        <taxon>Vahlkampfiidae</taxon>
        <taxon>Naegleria</taxon>
    </lineage>
</organism>
<dbReference type="GO" id="GO:0005085">
    <property type="term" value="F:guanyl-nucleotide exchange factor activity"/>
    <property type="evidence" value="ECO:0007669"/>
    <property type="project" value="TreeGrafter"/>
</dbReference>
<dbReference type="InterPro" id="IPR051553">
    <property type="entry name" value="Ran_GTPase-activating"/>
</dbReference>
<evidence type="ECO:0000256" key="1">
    <source>
        <dbReference type="ARBA" id="ARBA00022658"/>
    </source>
</evidence>
<dbReference type="PANTHER" id="PTHR45982:SF5">
    <property type="entry name" value="RCC DOMAIN-CONTAINING PROTEIN ATS1"/>
    <property type="match status" value="1"/>
</dbReference>
<dbReference type="Pfam" id="PF25390">
    <property type="entry name" value="WD40_RLD"/>
    <property type="match status" value="1"/>
</dbReference>
<dbReference type="Proteomes" id="UP000444721">
    <property type="component" value="Unassembled WGS sequence"/>
</dbReference>
<dbReference type="RefSeq" id="XP_044567736.1">
    <property type="nucleotide sequence ID" value="XM_044701363.1"/>
</dbReference>
<feature type="repeat" description="RCC1" evidence="3">
    <location>
        <begin position="287"/>
        <end position="341"/>
    </location>
</feature>